<dbReference type="EMBL" id="FZQP02005001">
    <property type="protein sequence ID" value="VVD00859.1"/>
    <property type="molecule type" value="Genomic_DNA"/>
</dbReference>
<proteinExistence type="predicted"/>
<gene>
    <name evidence="1" type="ORF">LSINAPIS_LOCUS11411</name>
</gene>
<protein>
    <submittedName>
        <fullName evidence="1">Uncharacterized protein</fullName>
    </submittedName>
</protein>
<keyword evidence="2" id="KW-1185">Reference proteome</keyword>
<sequence length="197" mass="21402">MQVKKEGRDAGEERRLFVAEFIKQNIGSIHETSFTISASVNESDDYDQNLILLSPSECNISDLTCHYDVDGGLLHAKRAVARPVARRTQPGGRHLGCEPLLGLVGLARALLRLLQQLTGHALAEVGEHYRWMLGFSLSGALSTADHRSLMAFQSCLAITGVDLGPSKMKSAPLCLACSSSPSPMEGRRLSILGMRTR</sequence>
<evidence type="ECO:0000313" key="1">
    <source>
        <dbReference type="EMBL" id="VVD00859.1"/>
    </source>
</evidence>
<name>A0A5E4QSA5_9NEOP</name>
<reference evidence="1 2" key="1">
    <citation type="submission" date="2017-07" db="EMBL/GenBank/DDBJ databases">
        <authorList>
            <person name="Talla V."/>
            <person name="Backstrom N."/>
        </authorList>
    </citation>
    <scope>NUCLEOTIDE SEQUENCE [LARGE SCALE GENOMIC DNA]</scope>
</reference>
<organism evidence="1 2">
    <name type="scientific">Leptidea sinapis</name>
    <dbReference type="NCBI Taxonomy" id="189913"/>
    <lineage>
        <taxon>Eukaryota</taxon>
        <taxon>Metazoa</taxon>
        <taxon>Ecdysozoa</taxon>
        <taxon>Arthropoda</taxon>
        <taxon>Hexapoda</taxon>
        <taxon>Insecta</taxon>
        <taxon>Pterygota</taxon>
        <taxon>Neoptera</taxon>
        <taxon>Endopterygota</taxon>
        <taxon>Lepidoptera</taxon>
        <taxon>Glossata</taxon>
        <taxon>Ditrysia</taxon>
        <taxon>Papilionoidea</taxon>
        <taxon>Pieridae</taxon>
        <taxon>Dismorphiinae</taxon>
        <taxon>Leptidea</taxon>
    </lineage>
</organism>
<dbReference type="Proteomes" id="UP000324832">
    <property type="component" value="Unassembled WGS sequence"/>
</dbReference>
<evidence type="ECO:0000313" key="2">
    <source>
        <dbReference type="Proteomes" id="UP000324832"/>
    </source>
</evidence>
<dbReference type="AlphaFoldDB" id="A0A5E4QSA5"/>
<accession>A0A5E4QSA5</accession>